<dbReference type="Gene3D" id="1.10.12.10">
    <property type="entry name" value="Lyase 2-enoyl-coa Hydratase, Chain A, domain 2"/>
    <property type="match status" value="1"/>
</dbReference>
<protein>
    <submittedName>
        <fullName evidence="4">Enoyl-CoA hydratase EchA1</fullName>
    </submittedName>
</protein>
<evidence type="ECO:0000256" key="2">
    <source>
        <dbReference type="ARBA" id="ARBA00023098"/>
    </source>
</evidence>
<dbReference type="PANTHER" id="PTHR11941">
    <property type="entry name" value="ENOYL-COA HYDRATASE-RELATED"/>
    <property type="match status" value="1"/>
</dbReference>
<keyword evidence="5" id="KW-1185">Reference proteome</keyword>
<dbReference type="PANTHER" id="PTHR11941:SF169">
    <property type="entry name" value="(7AS)-7A-METHYL-1,5-DIOXO-2,3,5,6,7,7A-HEXAHYDRO-1H-INDENE-CARBOXYL-COA HYDROLASE"/>
    <property type="match status" value="1"/>
</dbReference>
<evidence type="ECO:0000256" key="3">
    <source>
        <dbReference type="ARBA" id="ARBA00023239"/>
    </source>
</evidence>
<dbReference type="EMBL" id="JAOL01000086">
    <property type="protein sequence ID" value="EUA91661.1"/>
    <property type="molecule type" value="Genomic_DNA"/>
</dbReference>
<comment type="caution">
    <text evidence="4">The sequence shown here is derived from an EMBL/GenBank/DDBJ whole genome shotgun (WGS) entry which is preliminary data.</text>
</comment>
<dbReference type="CDD" id="cd06558">
    <property type="entry name" value="crotonase-like"/>
    <property type="match status" value="1"/>
</dbReference>
<dbReference type="SUPFAM" id="SSF52096">
    <property type="entry name" value="ClpP/crotonase"/>
    <property type="match status" value="1"/>
</dbReference>
<keyword evidence="2" id="KW-0443">Lipid metabolism</keyword>
<dbReference type="Proteomes" id="UP000020681">
    <property type="component" value="Unassembled WGS sequence"/>
</dbReference>
<accession>A0ABP3APN5</accession>
<dbReference type="Gene3D" id="3.90.226.10">
    <property type="entry name" value="2-enoyl-CoA Hydratase, Chain A, domain 1"/>
    <property type="match status" value="1"/>
</dbReference>
<comment type="similarity">
    <text evidence="1">Belongs to the enoyl-CoA hydratase/isomerase family.</text>
</comment>
<dbReference type="InterPro" id="IPR029045">
    <property type="entry name" value="ClpP/crotonase-like_dom_sf"/>
</dbReference>
<gene>
    <name evidence="4" type="primary">echA1</name>
    <name evidence="4" type="ORF">I551_1856</name>
</gene>
<evidence type="ECO:0000256" key="1">
    <source>
        <dbReference type="ARBA" id="ARBA00005254"/>
    </source>
</evidence>
<reference evidence="4 5" key="1">
    <citation type="submission" date="2014-01" db="EMBL/GenBank/DDBJ databases">
        <authorList>
            <person name="Dobos K."/>
            <person name="Lenaerts A."/>
            <person name="Ordway D."/>
            <person name="DeGroote M.A."/>
            <person name="Parker T."/>
            <person name="Sizemore C."/>
            <person name="Tallon L.J."/>
            <person name="Sadzewicz L.K."/>
            <person name="Sengamalay N."/>
            <person name="Fraser C.M."/>
            <person name="Hine E."/>
            <person name="Shefchek K.A."/>
            <person name="Das S.P."/>
            <person name="Tettelin H."/>
        </authorList>
    </citation>
    <scope>NUCLEOTIDE SEQUENCE [LARGE SCALE GENOMIC DNA]</scope>
    <source>
        <strain evidence="4 5">Harvey</strain>
    </source>
</reference>
<organism evidence="4 5">
    <name type="scientific">Mycobacterium ulcerans str. Harvey</name>
    <dbReference type="NCBI Taxonomy" id="1299332"/>
    <lineage>
        <taxon>Bacteria</taxon>
        <taxon>Bacillati</taxon>
        <taxon>Actinomycetota</taxon>
        <taxon>Actinomycetes</taxon>
        <taxon>Mycobacteriales</taxon>
        <taxon>Mycobacteriaceae</taxon>
        <taxon>Mycobacterium</taxon>
        <taxon>Mycobacterium ulcerans group</taxon>
    </lineage>
</organism>
<dbReference type="InterPro" id="IPR014748">
    <property type="entry name" value="Enoyl-CoA_hydra_C"/>
</dbReference>
<dbReference type="Pfam" id="PF00378">
    <property type="entry name" value="ECH_1"/>
    <property type="match status" value="1"/>
</dbReference>
<dbReference type="InterPro" id="IPR001753">
    <property type="entry name" value="Enoyl-CoA_hydra/iso"/>
</dbReference>
<name>A0ABP3APN5_MYCUL</name>
<proteinExistence type="inferred from homology"/>
<sequence>MAGGTELALATDLIVAARDSAFGIPEVKRGLAAGGGGLLRLPERIPYAIAMELALTGDNLSAERAHALGMVNVLAEPGAALDAAIALAEKITANGPLAVAATKRIITESRGWSLDTRFAQQMKILFPIFTSNDAKEGAIAFAEKRPPRWTGT</sequence>
<evidence type="ECO:0000313" key="4">
    <source>
        <dbReference type="EMBL" id="EUA91661.1"/>
    </source>
</evidence>
<evidence type="ECO:0000313" key="5">
    <source>
        <dbReference type="Proteomes" id="UP000020681"/>
    </source>
</evidence>
<keyword evidence="3" id="KW-0456">Lyase</keyword>